<reference evidence="1" key="1">
    <citation type="journal article" date="2015" name="Nature">
        <title>Complex archaea that bridge the gap between prokaryotes and eukaryotes.</title>
        <authorList>
            <person name="Spang A."/>
            <person name="Saw J.H."/>
            <person name="Jorgensen S.L."/>
            <person name="Zaremba-Niedzwiedzka K."/>
            <person name="Martijn J."/>
            <person name="Lind A.E."/>
            <person name="van Eijk R."/>
            <person name="Schleper C."/>
            <person name="Guy L."/>
            <person name="Ettema T.J."/>
        </authorList>
    </citation>
    <scope>NUCLEOTIDE SEQUENCE</scope>
</reference>
<dbReference type="EMBL" id="LAZR01010104">
    <property type="protein sequence ID" value="KKM68800.1"/>
    <property type="molecule type" value="Genomic_DNA"/>
</dbReference>
<dbReference type="AlphaFoldDB" id="A0A0F9LWT5"/>
<proteinExistence type="predicted"/>
<comment type="caution">
    <text evidence="1">The sequence shown here is derived from an EMBL/GenBank/DDBJ whole genome shotgun (WGS) entry which is preliminary data.</text>
</comment>
<evidence type="ECO:0000313" key="1">
    <source>
        <dbReference type="EMBL" id="KKM68800.1"/>
    </source>
</evidence>
<accession>A0A0F9LWT5</accession>
<organism evidence="1">
    <name type="scientific">marine sediment metagenome</name>
    <dbReference type="NCBI Taxonomy" id="412755"/>
    <lineage>
        <taxon>unclassified sequences</taxon>
        <taxon>metagenomes</taxon>
        <taxon>ecological metagenomes</taxon>
    </lineage>
</organism>
<protein>
    <submittedName>
        <fullName evidence="1">Uncharacterized protein</fullName>
    </submittedName>
</protein>
<name>A0A0F9LWT5_9ZZZZ</name>
<gene>
    <name evidence="1" type="ORF">LCGC14_1457240</name>
</gene>
<sequence length="65" mass="7079">MIFATMAKQTIVKCDNPICQATFSVTAYVFEDLDCHIISSAQMVPLTGNTPYFCPVCGKNLGAMK</sequence>